<dbReference type="FunCoup" id="A0A136IJ25">
    <property type="interactions" value="243"/>
</dbReference>
<accession>A0A136IJ25</accession>
<dbReference type="PRINTS" id="PR00081">
    <property type="entry name" value="GDHRDH"/>
</dbReference>
<gene>
    <name evidence="2" type="ORF">Micbo1qcDRAFT_199100</name>
</gene>
<dbReference type="InParanoid" id="A0A136IJ25"/>
<protein>
    <recommendedName>
        <fullName evidence="4">Short-chain dehydrogenase</fullName>
    </recommendedName>
</protein>
<dbReference type="OrthoDB" id="191139at2759"/>
<dbReference type="InterPro" id="IPR036291">
    <property type="entry name" value="NAD(P)-bd_dom_sf"/>
</dbReference>
<dbReference type="PANTHER" id="PTHR43157:SF31">
    <property type="entry name" value="PHOSPHATIDYLINOSITOL-GLYCAN BIOSYNTHESIS CLASS F PROTEIN"/>
    <property type="match status" value="1"/>
</dbReference>
<dbReference type="Proteomes" id="UP000070501">
    <property type="component" value="Unassembled WGS sequence"/>
</dbReference>
<dbReference type="Gene3D" id="3.40.50.720">
    <property type="entry name" value="NAD(P)-binding Rossmann-like Domain"/>
    <property type="match status" value="1"/>
</dbReference>
<keyword evidence="3" id="KW-1185">Reference proteome</keyword>
<evidence type="ECO:0000313" key="2">
    <source>
        <dbReference type="EMBL" id="KXJ84629.1"/>
    </source>
</evidence>
<proteinExistence type="predicted"/>
<dbReference type="Pfam" id="PF00106">
    <property type="entry name" value="adh_short"/>
    <property type="match status" value="1"/>
</dbReference>
<dbReference type="SUPFAM" id="SSF51735">
    <property type="entry name" value="NAD(P)-binding Rossmann-fold domains"/>
    <property type="match status" value="1"/>
</dbReference>
<organism evidence="2 3">
    <name type="scientific">Microdochium bolleyi</name>
    <dbReference type="NCBI Taxonomy" id="196109"/>
    <lineage>
        <taxon>Eukaryota</taxon>
        <taxon>Fungi</taxon>
        <taxon>Dikarya</taxon>
        <taxon>Ascomycota</taxon>
        <taxon>Pezizomycotina</taxon>
        <taxon>Sordariomycetes</taxon>
        <taxon>Xylariomycetidae</taxon>
        <taxon>Xylariales</taxon>
        <taxon>Microdochiaceae</taxon>
        <taxon>Microdochium</taxon>
    </lineage>
</organism>
<evidence type="ECO:0000313" key="3">
    <source>
        <dbReference type="Proteomes" id="UP000070501"/>
    </source>
</evidence>
<reference evidence="3" key="1">
    <citation type="submission" date="2016-02" db="EMBL/GenBank/DDBJ databases">
        <title>Draft genome sequence of Microdochium bolleyi, a fungal endophyte of beachgrass.</title>
        <authorList>
            <consortium name="DOE Joint Genome Institute"/>
            <person name="David A.S."/>
            <person name="May G."/>
            <person name="Haridas S."/>
            <person name="Lim J."/>
            <person name="Wang M."/>
            <person name="Labutti K."/>
            <person name="Lipzen A."/>
            <person name="Barry K."/>
            <person name="Grigoriev I.V."/>
        </authorList>
    </citation>
    <scope>NUCLEOTIDE SEQUENCE [LARGE SCALE GENOMIC DNA]</scope>
    <source>
        <strain evidence="3">J235TASD1</strain>
    </source>
</reference>
<evidence type="ECO:0000256" key="1">
    <source>
        <dbReference type="ARBA" id="ARBA00023002"/>
    </source>
</evidence>
<dbReference type="GO" id="GO:0016491">
    <property type="term" value="F:oxidoreductase activity"/>
    <property type="evidence" value="ECO:0007669"/>
    <property type="project" value="UniProtKB-KW"/>
</dbReference>
<sequence length="234" mass="25319">MSKCLYNYALMFSPKSARQKKAYGVAFDPKVDIPSFKDKVILVTGGTSGIGQQSVLEFAKHEPKEIWLAARNAAKAKEVTDKIKAEVPGANIRFVQIDIGSFASVRTAAKQILDGADRLDILLLNAGIMGVPAATTDEGYEIQFGTNLAATLMDGNWFAGAVIVFLSMIIGVDVPTGTLNQLWASTAKAKDIVSGKYYEPIGVTGRGKPQIYDQALAEKLWEWTEKELEGQTVG</sequence>
<name>A0A136IJ25_9PEZI</name>
<keyword evidence="1" id="KW-0560">Oxidoreductase</keyword>
<dbReference type="AlphaFoldDB" id="A0A136IJ25"/>
<evidence type="ECO:0008006" key="4">
    <source>
        <dbReference type="Google" id="ProtNLM"/>
    </source>
</evidence>
<dbReference type="STRING" id="196109.A0A136IJ25"/>
<dbReference type="PANTHER" id="PTHR43157">
    <property type="entry name" value="PHOSPHATIDYLINOSITOL-GLYCAN BIOSYNTHESIS CLASS F PROTEIN-RELATED"/>
    <property type="match status" value="1"/>
</dbReference>
<dbReference type="EMBL" id="KQ964375">
    <property type="protein sequence ID" value="KXJ84629.1"/>
    <property type="molecule type" value="Genomic_DNA"/>
</dbReference>
<dbReference type="InterPro" id="IPR002347">
    <property type="entry name" value="SDR_fam"/>
</dbReference>